<name>A0ABS1WPU6_9FLAO</name>
<dbReference type="PROSITE" id="PS51257">
    <property type="entry name" value="PROKAR_LIPOPROTEIN"/>
    <property type="match status" value="1"/>
</dbReference>
<evidence type="ECO:0000313" key="2">
    <source>
        <dbReference type="Proteomes" id="UP000605013"/>
    </source>
</evidence>
<dbReference type="InterPro" id="IPR021471">
    <property type="entry name" value="DUF3124"/>
</dbReference>
<reference evidence="1 2" key="1">
    <citation type="submission" date="2020-12" db="EMBL/GenBank/DDBJ databases">
        <title>Olleya sediminilitoris sp. nov., isolated from a tidal flat.</title>
        <authorList>
            <person name="Park S."/>
            <person name="Yoon J.-H."/>
        </authorList>
    </citation>
    <scope>NUCLEOTIDE SEQUENCE [LARGE SCALE GENOMIC DNA]</scope>
    <source>
        <strain evidence="1 2">YSTF-M6</strain>
    </source>
</reference>
<dbReference type="EMBL" id="JAEMEF010000018">
    <property type="protein sequence ID" value="MBL7561130.1"/>
    <property type="molecule type" value="Genomic_DNA"/>
</dbReference>
<protein>
    <submittedName>
        <fullName evidence="1">DUF3124 domain-containing protein</fullName>
    </submittedName>
</protein>
<dbReference type="Proteomes" id="UP000605013">
    <property type="component" value="Unassembled WGS sequence"/>
</dbReference>
<gene>
    <name evidence="1" type="ORF">JAO71_15105</name>
</gene>
<proteinExistence type="predicted"/>
<dbReference type="RefSeq" id="WP_116822519.1">
    <property type="nucleotide sequence ID" value="NZ_JAEMEF010000018.1"/>
</dbReference>
<comment type="caution">
    <text evidence="1">The sequence shown here is derived from an EMBL/GenBank/DDBJ whole genome shotgun (WGS) entry which is preliminary data.</text>
</comment>
<sequence>MKPILFFILILFSFFSCETEKNNDSVPSNNWKNMQWNAKLSDSLLTGSSYLSVYSQIYSVTEHKKHDLTATVSIRNINTSDTIFINKADFYDTKGQLIKSYFVKPIFVKPMQTIEIVINETDSEGGTGANFLFDWSIPKHVNPPYFEGVMITTYGQQGLSFTTQGVTLKK</sequence>
<evidence type="ECO:0000313" key="1">
    <source>
        <dbReference type="EMBL" id="MBL7561130.1"/>
    </source>
</evidence>
<keyword evidence="2" id="KW-1185">Reference proteome</keyword>
<dbReference type="Pfam" id="PF11322">
    <property type="entry name" value="DUF3124"/>
    <property type="match status" value="1"/>
</dbReference>
<accession>A0ABS1WPU6</accession>
<organism evidence="1 2">
    <name type="scientific">Olleya sediminilitoris</name>
    <dbReference type="NCBI Taxonomy" id="2795739"/>
    <lineage>
        <taxon>Bacteria</taxon>
        <taxon>Pseudomonadati</taxon>
        <taxon>Bacteroidota</taxon>
        <taxon>Flavobacteriia</taxon>
        <taxon>Flavobacteriales</taxon>
        <taxon>Flavobacteriaceae</taxon>
    </lineage>
</organism>